<name>A0A9P3HKX2_9FUNG</name>
<dbReference type="EMBL" id="BQFW01000015">
    <property type="protein sequence ID" value="GJJ78486.1"/>
    <property type="molecule type" value="Genomic_DNA"/>
</dbReference>
<dbReference type="AlphaFoldDB" id="A0A9P3HKX2"/>
<feature type="compositionally biased region" description="Basic and acidic residues" evidence="6">
    <location>
        <begin position="584"/>
        <end position="594"/>
    </location>
</feature>
<comment type="function">
    <text evidence="1">May be involved in a process influencing telomere capping.</text>
</comment>
<evidence type="ECO:0000313" key="8">
    <source>
        <dbReference type="EMBL" id="GJJ78486.1"/>
    </source>
</evidence>
<protein>
    <recommendedName>
        <fullName evidence="4">Restriction of telomere capping protein 5</fullName>
    </recommendedName>
</protein>
<dbReference type="Proteomes" id="UP000827284">
    <property type="component" value="Unassembled WGS sequence"/>
</dbReference>
<evidence type="ECO:0000256" key="2">
    <source>
        <dbReference type="ARBA" id="ARBA00004496"/>
    </source>
</evidence>
<feature type="region of interest" description="Disordered" evidence="6">
    <location>
        <begin position="671"/>
        <end position="713"/>
    </location>
</feature>
<feature type="compositionally biased region" description="Low complexity" evidence="6">
    <location>
        <begin position="107"/>
        <end position="117"/>
    </location>
</feature>
<dbReference type="InterPro" id="IPR006571">
    <property type="entry name" value="TLDc_dom"/>
</dbReference>
<dbReference type="GO" id="GO:0006979">
    <property type="term" value="P:response to oxidative stress"/>
    <property type="evidence" value="ECO:0007669"/>
    <property type="project" value="TreeGrafter"/>
</dbReference>
<feature type="compositionally biased region" description="Polar residues" evidence="6">
    <location>
        <begin position="687"/>
        <end position="709"/>
    </location>
</feature>
<comment type="similarity">
    <text evidence="3">Belongs to the RTC5 family.</text>
</comment>
<organism evidence="8 9">
    <name type="scientific">Entomortierella parvispora</name>
    <dbReference type="NCBI Taxonomy" id="205924"/>
    <lineage>
        <taxon>Eukaryota</taxon>
        <taxon>Fungi</taxon>
        <taxon>Fungi incertae sedis</taxon>
        <taxon>Mucoromycota</taxon>
        <taxon>Mortierellomycotina</taxon>
        <taxon>Mortierellomycetes</taxon>
        <taxon>Mortierellales</taxon>
        <taxon>Mortierellaceae</taxon>
        <taxon>Entomortierella</taxon>
    </lineage>
</organism>
<feature type="compositionally biased region" description="Polar residues" evidence="6">
    <location>
        <begin position="1"/>
        <end position="28"/>
    </location>
</feature>
<accession>A0A9P3HKX2</accession>
<evidence type="ECO:0000256" key="1">
    <source>
        <dbReference type="ARBA" id="ARBA00002738"/>
    </source>
</evidence>
<feature type="compositionally biased region" description="Polar residues" evidence="6">
    <location>
        <begin position="607"/>
        <end position="623"/>
    </location>
</feature>
<proteinExistence type="inferred from homology"/>
<dbReference type="Pfam" id="PF07534">
    <property type="entry name" value="TLD"/>
    <property type="match status" value="1"/>
</dbReference>
<keyword evidence="9" id="KW-1185">Reference proteome</keyword>
<comment type="caution">
    <text evidence="8">The sequence shown here is derived from an EMBL/GenBank/DDBJ whole genome shotgun (WGS) entry which is preliminary data.</text>
</comment>
<dbReference type="OrthoDB" id="289228at2759"/>
<evidence type="ECO:0000313" key="9">
    <source>
        <dbReference type="Proteomes" id="UP000827284"/>
    </source>
</evidence>
<evidence type="ECO:0000259" key="7">
    <source>
        <dbReference type="PROSITE" id="PS51886"/>
    </source>
</evidence>
<dbReference type="PANTHER" id="PTHR23354:SF130">
    <property type="entry name" value="RESTRICTION OF TELOMERE CAPPING PROTEIN 5"/>
    <property type="match status" value="1"/>
</dbReference>
<dbReference type="GO" id="GO:0005634">
    <property type="term" value="C:nucleus"/>
    <property type="evidence" value="ECO:0007669"/>
    <property type="project" value="TreeGrafter"/>
</dbReference>
<evidence type="ECO:0000256" key="5">
    <source>
        <dbReference type="ARBA" id="ARBA00022490"/>
    </source>
</evidence>
<feature type="region of interest" description="Disordered" evidence="6">
    <location>
        <begin position="1"/>
        <end position="43"/>
    </location>
</feature>
<evidence type="ECO:0000256" key="3">
    <source>
        <dbReference type="ARBA" id="ARBA00006731"/>
    </source>
</evidence>
<feature type="region of interest" description="Disordered" evidence="6">
    <location>
        <begin position="75"/>
        <end position="125"/>
    </location>
</feature>
<keyword evidence="5" id="KW-0963">Cytoplasm</keyword>
<dbReference type="SMART" id="SM00584">
    <property type="entry name" value="TLDc"/>
    <property type="match status" value="1"/>
</dbReference>
<dbReference type="PROSITE" id="PS51886">
    <property type="entry name" value="TLDC"/>
    <property type="match status" value="1"/>
</dbReference>
<evidence type="ECO:0000256" key="6">
    <source>
        <dbReference type="SAM" id="MobiDB-lite"/>
    </source>
</evidence>
<reference evidence="8" key="2">
    <citation type="journal article" date="2022" name="Microbiol. Resour. Announc.">
        <title>Whole-Genome Sequence of Entomortierella parvispora E1425, a Mucoromycotan Fungus Associated with Burkholderiaceae-Related Endosymbiotic Bacteria.</title>
        <authorList>
            <person name="Herlambang A."/>
            <person name="Guo Y."/>
            <person name="Takashima Y."/>
            <person name="Narisawa K."/>
            <person name="Ohta H."/>
            <person name="Nishizawa T."/>
        </authorList>
    </citation>
    <scope>NUCLEOTIDE SEQUENCE</scope>
    <source>
        <strain evidence="8">E1425</strain>
    </source>
</reference>
<gene>
    <name evidence="8" type="ORF">EMPS_10845</name>
</gene>
<feature type="region of interest" description="Disordered" evidence="6">
    <location>
        <begin position="582"/>
        <end position="626"/>
    </location>
</feature>
<feature type="domain" description="TLDc" evidence="7">
    <location>
        <begin position="442"/>
        <end position="804"/>
    </location>
</feature>
<reference evidence="8" key="1">
    <citation type="submission" date="2021-11" db="EMBL/GenBank/DDBJ databases">
        <authorList>
            <person name="Herlambang A."/>
            <person name="Guo Y."/>
            <person name="Takashima Y."/>
            <person name="Nishizawa T."/>
        </authorList>
    </citation>
    <scope>NUCLEOTIDE SEQUENCE</scope>
    <source>
        <strain evidence="8">E1425</strain>
    </source>
</reference>
<comment type="subcellular location">
    <subcellularLocation>
        <location evidence="2">Cytoplasm</location>
    </subcellularLocation>
</comment>
<evidence type="ECO:0000256" key="4">
    <source>
        <dbReference type="ARBA" id="ARBA00015163"/>
    </source>
</evidence>
<sequence length="866" mass="95613">MGVAQSLLSGLDASSNQQSLEGKNPSSLQQQQQRQSADLGLSWDSGKLQRDMFARFSELELLSLRQVFQQLKDKQDKQDKIAVQSTTADGEDPVGTGDAQEASPVSTPATIPQQTQPTKKKMMESKKVTSVSQAVPGITEAVFEEYLGFPPDSTRAGKLFFRSFYNLSTYPDNPNQRPSRAGQPQSLTFRDLIKPLAMYCQKVKEDDHIGLMNDRPLKAIFESFAELAPTALSDGTNSTSVSMAHSHTAENLHLDTDGSLPLEGTLKKSKTMEDSLKDLMLHSNFEWNPEDDDFLESGPKVKALDLVEILNGLFWLIERLILDSPEYPHDEHDESTTTDSNRSHHKLRATSIVEHMIQYSRNSSHVHDPVDLTLELIDFGIFSKYVSRNMPKVFEVLSQYFYSLFLIGNVMRRPHESSTSSSDQKLVLPGLSSIPQLTSISTILTPENLALISWFLPDQKSKPPTLTNLYSGSKHGFSMNQFEVHVCKYPAPTLLLLSVVRQKTPATPTMSGGVNRRQSISFGTTSNRHRHSISSNSPPYSIPWGIDTRRTSFEKLTGRSPTTPVSTGTVLNTILDDVATTDSLDSKGERKVDNDPLASSPKVSAPRISSDSNNGHTPTTPTKRVSRERMILGAYVTETWKVSKAGWGNESFSLFELSPCFELFPARKQGATSTTLGGGRTGFPPSSARSLPGSSAQKTNHARSSTTGASRDYPFASPAVARSSSPVTVAAPDRHYIHFLKNAGVGFGGQESDSCMLYLDDNLQFGNYRQDFAGGNVYQPAGGVRQQGFQVEFEIVECEVWGLGGAEAKARQQKEWDFEQREANRRASVHLGGRDGEQDIDRDLLEMAGVIDPDRGHRHARRQSVL</sequence>
<dbReference type="PANTHER" id="PTHR23354">
    <property type="entry name" value="NUCLEOLAR PROTEIN 7/ESTROGEN RECEPTOR COACTIVATOR-RELATED"/>
    <property type="match status" value="1"/>
</dbReference>
<dbReference type="GO" id="GO:0005737">
    <property type="term" value="C:cytoplasm"/>
    <property type="evidence" value="ECO:0007669"/>
    <property type="project" value="UniProtKB-SubCell"/>
</dbReference>